<evidence type="ECO:0000313" key="1">
    <source>
        <dbReference type="EMBL" id="MPC16655.1"/>
    </source>
</evidence>
<accession>A0A5B7D5X2</accession>
<protein>
    <submittedName>
        <fullName evidence="1">Uncharacterized protein</fullName>
    </submittedName>
</protein>
<gene>
    <name evidence="1" type="ORF">E2C01_009485</name>
</gene>
<dbReference type="EMBL" id="VSRR010000524">
    <property type="protein sequence ID" value="MPC16655.1"/>
    <property type="molecule type" value="Genomic_DNA"/>
</dbReference>
<proteinExistence type="predicted"/>
<reference evidence="1 2" key="1">
    <citation type="submission" date="2019-05" db="EMBL/GenBank/DDBJ databases">
        <title>Another draft genome of Portunus trituberculatus and its Hox gene families provides insights of decapod evolution.</title>
        <authorList>
            <person name="Jeong J.-H."/>
            <person name="Song I."/>
            <person name="Kim S."/>
            <person name="Choi T."/>
            <person name="Kim D."/>
            <person name="Ryu S."/>
            <person name="Kim W."/>
        </authorList>
    </citation>
    <scope>NUCLEOTIDE SEQUENCE [LARGE SCALE GENOMIC DNA]</scope>
    <source>
        <tissue evidence="1">Muscle</tissue>
    </source>
</reference>
<sequence length="143" mass="15393">MSPHTHYPCSPPACLLSTTTTTITTTTTTTTITNNNIRPHYDHSLHQFLLHFTHHCIHPISSTTTTTTETLANACVVLQGNTNCLPPPTPPPLASVSAAARNEAQVLYGTCHPYHPLNVLTVPPSHPLSSAMSPHPCLQSMVL</sequence>
<evidence type="ECO:0000313" key="2">
    <source>
        <dbReference type="Proteomes" id="UP000324222"/>
    </source>
</evidence>
<dbReference type="Proteomes" id="UP000324222">
    <property type="component" value="Unassembled WGS sequence"/>
</dbReference>
<dbReference type="AlphaFoldDB" id="A0A5B7D5X2"/>
<organism evidence="1 2">
    <name type="scientific">Portunus trituberculatus</name>
    <name type="common">Swimming crab</name>
    <name type="synonym">Neptunus trituberculatus</name>
    <dbReference type="NCBI Taxonomy" id="210409"/>
    <lineage>
        <taxon>Eukaryota</taxon>
        <taxon>Metazoa</taxon>
        <taxon>Ecdysozoa</taxon>
        <taxon>Arthropoda</taxon>
        <taxon>Crustacea</taxon>
        <taxon>Multicrustacea</taxon>
        <taxon>Malacostraca</taxon>
        <taxon>Eumalacostraca</taxon>
        <taxon>Eucarida</taxon>
        <taxon>Decapoda</taxon>
        <taxon>Pleocyemata</taxon>
        <taxon>Brachyura</taxon>
        <taxon>Eubrachyura</taxon>
        <taxon>Portunoidea</taxon>
        <taxon>Portunidae</taxon>
        <taxon>Portuninae</taxon>
        <taxon>Portunus</taxon>
    </lineage>
</organism>
<comment type="caution">
    <text evidence="1">The sequence shown here is derived from an EMBL/GenBank/DDBJ whole genome shotgun (WGS) entry which is preliminary data.</text>
</comment>
<name>A0A5B7D5X2_PORTR</name>
<keyword evidence="2" id="KW-1185">Reference proteome</keyword>